<accession>A0A1T4QB16</accession>
<dbReference type="SUPFAM" id="SSF69786">
    <property type="entry name" value="YggU-like"/>
    <property type="match status" value="1"/>
</dbReference>
<protein>
    <recommendedName>
        <fullName evidence="2">UPF0235 protein SAMN02745126_03114</fullName>
    </recommendedName>
</protein>
<organism evidence="3 4">
    <name type="scientific">Enhydrobacter aerosaccus</name>
    <dbReference type="NCBI Taxonomy" id="225324"/>
    <lineage>
        <taxon>Bacteria</taxon>
        <taxon>Pseudomonadati</taxon>
        <taxon>Pseudomonadota</taxon>
        <taxon>Alphaproteobacteria</taxon>
        <taxon>Hyphomicrobiales</taxon>
        <taxon>Enhydrobacter</taxon>
    </lineage>
</organism>
<evidence type="ECO:0000313" key="3">
    <source>
        <dbReference type="EMBL" id="SKA00980.1"/>
    </source>
</evidence>
<dbReference type="Proteomes" id="UP000190092">
    <property type="component" value="Unassembled WGS sequence"/>
</dbReference>
<name>A0A1T4QB16_9HYPH</name>
<sequence length="83" mass="8630">MQPRARRTALELSEAVLKAAVTTPPEDGKANAAVIALLAEAWRLPKSAFTVIKGATGRNKTIGVAGDPASLAERIGVWVKGHG</sequence>
<reference evidence="4" key="1">
    <citation type="submission" date="2017-02" db="EMBL/GenBank/DDBJ databases">
        <authorList>
            <person name="Varghese N."/>
            <person name="Submissions S."/>
        </authorList>
    </citation>
    <scope>NUCLEOTIDE SEQUENCE [LARGE SCALE GENOMIC DNA]</scope>
    <source>
        <strain evidence="4">ATCC 27094</strain>
    </source>
</reference>
<gene>
    <name evidence="3" type="ORF">SAMN02745126_03114</name>
</gene>
<evidence type="ECO:0000256" key="2">
    <source>
        <dbReference type="HAMAP-Rule" id="MF_00634"/>
    </source>
</evidence>
<dbReference type="AlphaFoldDB" id="A0A1T4QB16"/>
<dbReference type="InterPro" id="IPR003746">
    <property type="entry name" value="DUF167"/>
</dbReference>
<evidence type="ECO:0000313" key="4">
    <source>
        <dbReference type="Proteomes" id="UP000190092"/>
    </source>
</evidence>
<evidence type="ECO:0000256" key="1">
    <source>
        <dbReference type="ARBA" id="ARBA00010364"/>
    </source>
</evidence>
<dbReference type="Pfam" id="PF02594">
    <property type="entry name" value="DUF167"/>
    <property type="match status" value="1"/>
</dbReference>
<dbReference type="Gene3D" id="3.30.1200.10">
    <property type="entry name" value="YggU-like"/>
    <property type="match status" value="1"/>
</dbReference>
<proteinExistence type="inferred from homology"/>
<keyword evidence="4" id="KW-1185">Reference proteome</keyword>
<dbReference type="SMART" id="SM01152">
    <property type="entry name" value="DUF167"/>
    <property type="match status" value="1"/>
</dbReference>
<dbReference type="EMBL" id="FUWJ01000003">
    <property type="protein sequence ID" value="SKA00980.1"/>
    <property type="molecule type" value="Genomic_DNA"/>
</dbReference>
<dbReference type="InterPro" id="IPR036591">
    <property type="entry name" value="YggU-like_sf"/>
</dbReference>
<dbReference type="HAMAP" id="MF_00634">
    <property type="entry name" value="UPF0235"/>
    <property type="match status" value="1"/>
</dbReference>
<dbReference type="NCBIfam" id="TIGR00251">
    <property type="entry name" value="DUF167 family protein"/>
    <property type="match status" value="1"/>
</dbReference>
<comment type="similarity">
    <text evidence="1 2">Belongs to the UPF0235 family.</text>
</comment>
<dbReference type="STRING" id="225324.SAMN02745126_03114"/>